<evidence type="ECO:0000313" key="9">
    <source>
        <dbReference type="Proteomes" id="UP000215405"/>
    </source>
</evidence>
<dbReference type="PANTHER" id="PTHR37937:SF1">
    <property type="entry name" value="CONJUGATIVE TRANSFER: DNA TRANSPORT"/>
    <property type="match status" value="1"/>
</dbReference>
<gene>
    <name evidence="8" type="ORF">B7H23_07635</name>
</gene>
<dbReference type="Proteomes" id="UP000215405">
    <property type="component" value="Unassembled WGS sequence"/>
</dbReference>
<organism evidence="8 9">
    <name type="scientific">Notoacmeibacter marinus</name>
    <dbReference type="NCBI Taxonomy" id="1876515"/>
    <lineage>
        <taxon>Bacteria</taxon>
        <taxon>Pseudomonadati</taxon>
        <taxon>Pseudomonadota</taxon>
        <taxon>Alphaproteobacteria</taxon>
        <taxon>Hyphomicrobiales</taxon>
        <taxon>Notoacmeibacteraceae</taxon>
        <taxon>Notoacmeibacter</taxon>
    </lineage>
</organism>
<evidence type="ECO:0000256" key="2">
    <source>
        <dbReference type="ARBA" id="ARBA00008806"/>
    </source>
</evidence>
<dbReference type="Gene3D" id="3.40.50.300">
    <property type="entry name" value="P-loop containing nucleotide triphosphate hydrolases"/>
    <property type="match status" value="1"/>
</dbReference>
<dbReference type="CDD" id="cd01127">
    <property type="entry name" value="TrwB_TraG_TraD_VirD4"/>
    <property type="match status" value="1"/>
</dbReference>
<evidence type="ECO:0000256" key="1">
    <source>
        <dbReference type="ARBA" id="ARBA00004651"/>
    </source>
</evidence>
<evidence type="ECO:0000313" key="8">
    <source>
        <dbReference type="EMBL" id="OXT02735.1"/>
    </source>
</evidence>
<feature type="transmembrane region" description="Helical" evidence="7">
    <location>
        <begin position="12"/>
        <end position="30"/>
    </location>
</feature>
<comment type="similarity">
    <text evidence="2">Belongs to the VirD4/TraG family.</text>
</comment>
<proteinExistence type="inferred from homology"/>
<keyword evidence="5 7" id="KW-1133">Transmembrane helix</keyword>
<dbReference type="Pfam" id="PF02534">
    <property type="entry name" value="T4SS-DNA_transf"/>
    <property type="match status" value="1"/>
</dbReference>
<protein>
    <recommendedName>
        <fullName evidence="10">Conjugal transfer protein TraG</fullName>
    </recommendedName>
</protein>
<comment type="subcellular location">
    <subcellularLocation>
        <location evidence="1">Cell membrane</location>
        <topology evidence="1">Multi-pass membrane protein</topology>
    </subcellularLocation>
</comment>
<accession>A0A231V3H5</accession>
<evidence type="ECO:0000256" key="6">
    <source>
        <dbReference type="ARBA" id="ARBA00023136"/>
    </source>
</evidence>
<reference evidence="9" key="1">
    <citation type="journal article" date="2017" name="Int. J. Syst. Evol. Microbiol.">
        <title>Notoacmeibacter marinus gen. nov., sp. nov., isolated from the gut of a limpet and proposal of Notoacmeibacteraceae fam. nov. in the order Rhizobiales of the class Alphaproteobacteria.</title>
        <authorList>
            <person name="Huang Z."/>
            <person name="Guo F."/>
            <person name="Lai Q."/>
        </authorList>
    </citation>
    <scope>NUCLEOTIDE SEQUENCE [LARGE SCALE GENOMIC DNA]</scope>
    <source>
        <strain evidence="9">XMTR2A4</strain>
    </source>
</reference>
<name>A0A231V3H5_9HYPH</name>
<dbReference type="AlphaFoldDB" id="A0A231V3H5"/>
<dbReference type="SUPFAM" id="SSF52540">
    <property type="entry name" value="P-loop containing nucleoside triphosphate hydrolases"/>
    <property type="match status" value="1"/>
</dbReference>
<dbReference type="GO" id="GO:0005886">
    <property type="term" value="C:plasma membrane"/>
    <property type="evidence" value="ECO:0007669"/>
    <property type="project" value="UniProtKB-SubCell"/>
</dbReference>
<evidence type="ECO:0000256" key="3">
    <source>
        <dbReference type="ARBA" id="ARBA00022475"/>
    </source>
</evidence>
<dbReference type="InterPro" id="IPR051539">
    <property type="entry name" value="T4SS-coupling_protein"/>
</dbReference>
<evidence type="ECO:0000256" key="5">
    <source>
        <dbReference type="ARBA" id="ARBA00022989"/>
    </source>
</evidence>
<dbReference type="RefSeq" id="WP_094076685.1">
    <property type="nucleotide sequence ID" value="NZ_NBYO01000001.1"/>
</dbReference>
<dbReference type="PANTHER" id="PTHR37937">
    <property type="entry name" value="CONJUGATIVE TRANSFER: DNA TRANSPORT"/>
    <property type="match status" value="1"/>
</dbReference>
<dbReference type="EMBL" id="NBYO01000001">
    <property type="protein sequence ID" value="OXT02735.1"/>
    <property type="molecule type" value="Genomic_DNA"/>
</dbReference>
<keyword evidence="4 7" id="KW-0812">Transmembrane</keyword>
<keyword evidence="3" id="KW-1003">Cell membrane</keyword>
<dbReference type="InterPro" id="IPR027417">
    <property type="entry name" value="P-loop_NTPase"/>
</dbReference>
<sequence length="570" mass="63707">MSARAGHAGAWQINGQFLIAATLGWAAWYFWPDTYGFYECLFPYMFAAGAFLTGFDALKKLYRDARLQGAIRKSREATDSHGSAREATWKEIVARGMSLPASGTFLGLYRNLYPVFAPQDAPFSLTEITSGGGKSIKLVIANIFQSAMRGESVAVADIKRELAIMCVPQLVKLGYEVWCVDPLGIQSGDLPIVEINPYQAVIDAVCADDEFRKDAVSISRDLAILKLPSDKGNEKNSFFVGGAQKLLTFGPVFFAYTDPSKCTPANCHDLLNDPQNLEKTLRFVRDHLTGMRKDDPVVRYLKSEASSLLGLMKNNAEQFGSFVEWATQALAPYHQAGRLAEYGETAFFNIADLRERQIIVFIMTPLSHAREFASFTSMLNNNLMAAAKRYPNGRRIRLIVDEFLNFKFADIASDLETMRGLKMTADFYIQSFSGLVRKYGKETAAAINDYCDLKIYAGLNSYERAKAVSDMLSDMTVRSQDYSHKLHPDDLNVSSKEHARRLMTPDETLAMSKDEAWVFVKGLRPMRLKLIHYGEVSPWRDGWVADNPLEGPPLKAPTRFGIEYGETSDA</sequence>
<evidence type="ECO:0000256" key="4">
    <source>
        <dbReference type="ARBA" id="ARBA00022692"/>
    </source>
</evidence>
<comment type="caution">
    <text evidence="8">The sequence shown here is derived from an EMBL/GenBank/DDBJ whole genome shotgun (WGS) entry which is preliminary data.</text>
</comment>
<dbReference type="InterPro" id="IPR003688">
    <property type="entry name" value="TraG/VirD4"/>
</dbReference>
<evidence type="ECO:0000256" key="7">
    <source>
        <dbReference type="SAM" id="Phobius"/>
    </source>
</evidence>
<keyword evidence="6 7" id="KW-0472">Membrane</keyword>
<feature type="transmembrane region" description="Helical" evidence="7">
    <location>
        <begin position="36"/>
        <end position="58"/>
    </location>
</feature>
<keyword evidence="9" id="KW-1185">Reference proteome</keyword>
<evidence type="ECO:0008006" key="10">
    <source>
        <dbReference type="Google" id="ProtNLM"/>
    </source>
</evidence>